<name>A0A4Y2GRY8_ARAVE</name>
<comment type="caution">
    <text evidence="1">The sequence shown here is derived from an EMBL/GenBank/DDBJ whole genome shotgun (WGS) entry which is preliminary data.</text>
</comment>
<dbReference type="AlphaFoldDB" id="A0A4Y2GRY8"/>
<dbReference type="Proteomes" id="UP000499080">
    <property type="component" value="Unassembled WGS sequence"/>
</dbReference>
<organism evidence="1 2">
    <name type="scientific">Araneus ventricosus</name>
    <name type="common">Orbweaver spider</name>
    <name type="synonym">Epeira ventricosa</name>
    <dbReference type="NCBI Taxonomy" id="182803"/>
    <lineage>
        <taxon>Eukaryota</taxon>
        <taxon>Metazoa</taxon>
        <taxon>Ecdysozoa</taxon>
        <taxon>Arthropoda</taxon>
        <taxon>Chelicerata</taxon>
        <taxon>Arachnida</taxon>
        <taxon>Araneae</taxon>
        <taxon>Araneomorphae</taxon>
        <taxon>Entelegynae</taxon>
        <taxon>Araneoidea</taxon>
        <taxon>Araneidae</taxon>
        <taxon>Araneus</taxon>
    </lineage>
</organism>
<keyword evidence="2" id="KW-1185">Reference proteome</keyword>
<dbReference type="OrthoDB" id="6932368at2759"/>
<evidence type="ECO:0000313" key="2">
    <source>
        <dbReference type="Proteomes" id="UP000499080"/>
    </source>
</evidence>
<sequence>MINRRVNIGLTRSVWTFIIAGEASPIIGADFLKHFNLLIDLRKRRHLSLPLVQNLPTIYTSCGCNFRFQEFLLLEFPDITNTSLIGKSATRGSVHHITSRPPVKIWPRNLHQKLYDGVKAEFEFLLVQGIIRPSKSL</sequence>
<gene>
    <name evidence="1" type="ORF">AVEN_125057_1</name>
</gene>
<accession>A0A4Y2GRY8</accession>
<evidence type="ECO:0000313" key="1">
    <source>
        <dbReference type="EMBL" id="GBM56303.1"/>
    </source>
</evidence>
<dbReference type="EMBL" id="BGPR01001539">
    <property type="protein sequence ID" value="GBM56303.1"/>
    <property type="molecule type" value="Genomic_DNA"/>
</dbReference>
<proteinExistence type="predicted"/>
<reference evidence="1 2" key="1">
    <citation type="journal article" date="2019" name="Sci. Rep.">
        <title>Orb-weaving spider Araneus ventricosus genome elucidates the spidroin gene catalogue.</title>
        <authorList>
            <person name="Kono N."/>
            <person name="Nakamura H."/>
            <person name="Ohtoshi R."/>
            <person name="Moran D.A.P."/>
            <person name="Shinohara A."/>
            <person name="Yoshida Y."/>
            <person name="Fujiwara M."/>
            <person name="Mori M."/>
            <person name="Tomita M."/>
            <person name="Arakawa K."/>
        </authorList>
    </citation>
    <scope>NUCLEOTIDE SEQUENCE [LARGE SCALE GENOMIC DNA]</scope>
</reference>
<protein>
    <submittedName>
        <fullName evidence="1">Uncharacterized protein</fullName>
    </submittedName>
</protein>